<keyword evidence="2" id="KW-1185">Reference proteome</keyword>
<dbReference type="AlphaFoldDB" id="A0A1I6HDW4"/>
<reference evidence="2" key="1">
    <citation type="submission" date="2016-10" db="EMBL/GenBank/DDBJ databases">
        <authorList>
            <person name="Varghese N."/>
            <person name="Submissions S."/>
        </authorList>
    </citation>
    <scope>NUCLEOTIDE SEQUENCE [LARGE SCALE GENOMIC DNA]</scope>
    <source>
        <strain evidence="2">DSM 19891</strain>
    </source>
</reference>
<organism evidence="1 2">
    <name type="scientific">Maribacter stanieri</name>
    <dbReference type="NCBI Taxonomy" id="440514"/>
    <lineage>
        <taxon>Bacteria</taxon>
        <taxon>Pseudomonadati</taxon>
        <taxon>Bacteroidota</taxon>
        <taxon>Flavobacteriia</taxon>
        <taxon>Flavobacteriales</taxon>
        <taxon>Flavobacteriaceae</taxon>
        <taxon>Maribacter</taxon>
    </lineage>
</organism>
<dbReference type="STRING" id="440514.SAMN04488010_0260"/>
<proteinExistence type="predicted"/>
<evidence type="ECO:0000313" key="2">
    <source>
        <dbReference type="Proteomes" id="UP000199462"/>
    </source>
</evidence>
<gene>
    <name evidence="1" type="ORF">SAMN04488010_0260</name>
</gene>
<dbReference type="Proteomes" id="UP000199462">
    <property type="component" value="Unassembled WGS sequence"/>
</dbReference>
<dbReference type="EMBL" id="FOYX01000001">
    <property type="protein sequence ID" value="SFR52673.1"/>
    <property type="molecule type" value="Genomic_DNA"/>
</dbReference>
<evidence type="ECO:0000313" key="1">
    <source>
        <dbReference type="EMBL" id="SFR52673.1"/>
    </source>
</evidence>
<name>A0A1I6HDW4_9FLAO</name>
<accession>A0A1I6HDW4</accession>
<sequence length="192" mass="22248">MLKILNPIVLSMEQIKIIFFLLASFFGIEESKIAADKNTVTIYPEDHKIEIVQEHLFTIIQTEKDTALTLAQWEQLAKWKENKLSWAKELENFTNKDVTIENNEGTIAPLISFNYTDENDLRALGIWYNKEKNQYSINNVPRENTSSENGKLEGNYWTFDGGSTFSFTNEAFADLPNEYKRLKLPITEILKD</sequence>
<protein>
    <submittedName>
        <fullName evidence="1">Uncharacterized protein</fullName>
    </submittedName>
</protein>